<protein>
    <submittedName>
        <fullName evidence="1">Uncharacterized protein</fullName>
    </submittedName>
</protein>
<sequence length="551" mass="54393">MPLPPIVAPPPPPRTPLSLVAAAPAPPPPPIRSPFPPPPSPCQGLRVPTPPQAATRGSRPPHAPAPTPLAAMTTGRPPPPLASLLTMDDIRVAAEAALPPPVAAYAASGAEPGGAAAGANVAAWASVALVPRVLRPVATVSPATVLMGVPLATPLFIAPFGVHALAHGAGEAATAAAAAARGVAMGVSQHSTVALEAVAAAARASLTAARRRQRAAATGGGREGGGGGNGNGNGNGNGDGNGYGNGGGGGGGAPVPWLPAVPPLFFQVYLLKRRDVTAHLVARAVAAGYVGLMVTVDSPIFGYRDVDERNGFSALPPPLCYTNYAAYAPGGSVPTPPPSDPPMEDEGEDEEQVPLPKAHAPAPAPPPLPPTGDGLDFFSDAGGMDDNVAAIFDATATWADITWLSRLSPLPLLVKGILSPADAVAAAAAGAAGVGVSNHGGRQFGAAPAAAAAVRAVRAALDGAGHPGVAVVVDGGVRGGSDVLRGLALGASAVGVGRPAFWGLAVGGEAGVGRVLDLFHAEVVRGMRLAGCADVVAVAELEVMRQCRCRL</sequence>
<name>A0ACC3BUC0_PYRYE</name>
<proteinExistence type="predicted"/>
<organism evidence="1 2">
    <name type="scientific">Pyropia yezoensis</name>
    <name type="common">Susabi-nori</name>
    <name type="synonym">Porphyra yezoensis</name>
    <dbReference type="NCBI Taxonomy" id="2788"/>
    <lineage>
        <taxon>Eukaryota</taxon>
        <taxon>Rhodophyta</taxon>
        <taxon>Bangiophyceae</taxon>
        <taxon>Bangiales</taxon>
        <taxon>Bangiaceae</taxon>
        <taxon>Pyropia</taxon>
    </lineage>
</organism>
<evidence type="ECO:0000313" key="2">
    <source>
        <dbReference type="Proteomes" id="UP000798662"/>
    </source>
</evidence>
<gene>
    <name evidence="1" type="ORF">I4F81_004087</name>
</gene>
<keyword evidence="2" id="KW-1185">Reference proteome</keyword>
<reference evidence="1" key="1">
    <citation type="submission" date="2019-11" db="EMBL/GenBank/DDBJ databases">
        <title>Nori genome reveals adaptations in red seaweeds to the harsh intertidal environment.</title>
        <authorList>
            <person name="Wang D."/>
            <person name="Mao Y."/>
        </authorList>
    </citation>
    <scope>NUCLEOTIDE SEQUENCE</scope>
    <source>
        <tissue evidence="1">Gametophyte</tissue>
    </source>
</reference>
<dbReference type="EMBL" id="CM020618">
    <property type="protein sequence ID" value="KAK1861503.1"/>
    <property type="molecule type" value="Genomic_DNA"/>
</dbReference>
<accession>A0ACC3BUC0</accession>
<comment type="caution">
    <text evidence="1">The sequence shown here is derived from an EMBL/GenBank/DDBJ whole genome shotgun (WGS) entry which is preliminary data.</text>
</comment>
<dbReference type="Proteomes" id="UP000798662">
    <property type="component" value="Chromosome 1"/>
</dbReference>
<evidence type="ECO:0000313" key="1">
    <source>
        <dbReference type="EMBL" id="KAK1861503.1"/>
    </source>
</evidence>